<protein>
    <submittedName>
        <fullName evidence="3">Ferredoxin</fullName>
    </submittedName>
</protein>
<feature type="compositionally biased region" description="Basic and acidic residues" evidence="1">
    <location>
        <begin position="67"/>
        <end position="82"/>
    </location>
</feature>
<organism evidence="3 4">
    <name type="scientific">Natronolimnohabitans innermongolicus JCM 12255</name>
    <dbReference type="NCBI Taxonomy" id="1227499"/>
    <lineage>
        <taxon>Archaea</taxon>
        <taxon>Methanobacteriati</taxon>
        <taxon>Methanobacteriota</taxon>
        <taxon>Stenosarchaea group</taxon>
        <taxon>Halobacteria</taxon>
        <taxon>Halobacteriales</taxon>
        <taxon>Natrialbaceae</taxon>
        <taxon>Natronolimnohabitans</taxon>
    </lineage>
</organism>
<feature type="region of interest" description="Disordered" evidence="1">
    <location>
        <begin position="65"/>
        <end position="86"/>
    </location>
</feature>
<dbReference type="AlphaFoldDB" id="L9X790"/>
<feature type="domain" description="2Fe-2S ferredoxin-type" evidence="2">
    <location>
        <begin position="7"/>
        <end position="104"/>
    </location>
</feature>
<dbReference type="GO" id="GO:0051536">
    <property type="term" value="F:iron-sulfur cluster binding"/>
    <property type="evidence" value="ECO:0007669"/>
    <property type="project" value="InterPro"/>
</dbReference>
<proteinExistence type="predicted"/>
<keyword evidence="4" id="KW-1185">Reference proteome</keyword>
<comment type="caution">
    <text evidence="3">The sequence shown here is derived from an EMBL/GenBank/DDBJ whole genome shotgun (WGS) entry which is preliminary data.</text>
</comment>
<evidence type="ECO:0000259" key="2">
    <source>
        <dbReference type="PROSITE" id="PS51085"/>
    </source>
</evidence>
<dbReference type="eggNOG" id="arCOG02987">
    <property type="taxonomic scope" value="Archaea"/>
</dbReference>
<gene>
    <name evidence="3" type="ORF">C493_08276</name>
</gene>
<evidence type="ECO:0000313" key="4">
    <source>
        <dbReference type="Proteomes" id="UP000011602"/>
    </source>
</evidence>
<dbReference type="PATRIC" id="fig|1227499.3.peg.1672"/>
<feature type="region of interest" description="Disordered" evidence="1">
    <location>
        <begin position="104"/>
        <end position="126"/>
    </location>
</feature>
<dbReference type="EMBL" id="AOHZ01000041">
    <property type="protein sequence ID" value="ELY57467.1"/>
    <property type="molecule type" value="Genomic_DNA"/>
</dbReference>
<name>L9X790_9EURY</name>
<reference evidence="3 4" key="1">
    <citation type="journal article" date="2014" name="PLoS Genet.">
        <title>Phylogenetically driven sequencing of extremely halophilic archaea reveals strategies for static and dynamic osmo-response.</title>
        <authorList>
            <person name="Becker E.A."/>
            <person name="Seitzer P.M."/>
            <person name="Tritt A."/>
            <person name="Larsen D."/>
            <person name="Krusor M."/>
            <person name="Yao A.I."/>
            <person name="Wu D."/>
            <person name="Madern D."/>
            <person name="Eisen J.A."/>
            <person name="Darling A.E."/>
            <person name="Facciotti M.T."/>
        </authorList>
    </citation>
    <scope>NUCLEOTIDE SEQUENCE [LARGE SCALE GENOMIC DNA]</scope>
    <source>
        <strain evidence="3 4">JCM 12255</strain>
    </source>
</reference>
<dbReference type="CDD" id="cd00207">
    <property type="entry name" value="fer2"/>
    <property type="match status" value="1"/>
</dbReference>
<dbReference type="Gene3D" id="3.10.20.30">
    <property type="match status" value="1"/>
</dbReference>
<evidence type="ECO:0000313" key="3">
    <source>
        <dbReference type="EMBL" id="ELY57467.1"/>
    </source>
</evidence>
<dbReference type="Pfam" id="PF00111">
    <property type="entry name" value="Fer2"/>
    <property type="match status" value="1"/>
</dbReference>
<dbReference type="Proteomes" id="UP000011602">
    <property type="component" value="Unassembled WGS sequence"/>
</dbReference>
<dbReference type="STRING" id="1227499.C493_08276"/>
<accession>L9X790</accession>
<dbReference type="InterPro" id="IPR012675">
    <property type="entry name" value="Beta-grasp_dom_sf"/>
</dbReference>
<sequence>MVATGMPTIDFRGREIECDRGRILRDVLLEADESPHNGRANYLNCRGHGTCGTCAVAIEGAVSEPTAAERRRLSIPPHDPDSGLRLSCQTRVDGDVVVRKYDGFWGQHGPAEDDEAGESPAVEDEA</sequence>
<evidence type="ECO:0000256" key="1">
    <source>
        <dbReference type="SAM" id="MobiDB-lite"/>
    </source>
</evidence>
<dbReference type="InterPro" id="IPR036010">
    <property type="entry name" value="2Fe-2S_ferredoxin-like_sf"/>
</dbReference>
<dbReference type="InterPro" id="IPR001041">
    <property type="entry name" value="2Fe-2S_ferredoxin-type"/>
</dbReference>
<dbReference type="SUPFAM" id="SSF54292">
    <property type="entry name" value="2Fe-2S ferredoxin-like"/>
    <property type="match status" value="1"/>
</dbReference>
<feature type="compositionally biased region" description="Acidic residues" evidence="1">
    <location>
        <begin position="112"/>
        <end position="126"/>
    </location>
</feature>
<dbReference type="PROSITE" id="PS51085">
    <property type="entry name" value="2FE2S_FER_2"/>
    <property type="match status" value="1"/>
</dbReference>